<proteinExistence type="predicted"/>
<organism evidence="2">
    <name type="scientific">bioreactor metagenome</name>
    <dbReference type="NCBI Taxonomy" id="1076179"/>
    <lineage>
        <taxon>unclassified sequences</taxon>
        <taxon>metagenomes</taxon>
        <taxon>ecological metagenomes</taxon>
    </lineage>
</organism>
<accession>A0A645EIF9</accession>
<name>A0A645EIF9_9ZZZZ</name>
<gene>
    <name evidence="2" type="ORF">SDC9_148442</name>
</gene>
<protein>
    <submittedName>
        <fullName evidence="2">Uncharacterized protein</fullName>
    </submittedName>
</protein>
<evidence type="ECO:0000313" key="2">
    <source>
        <dbReference type="EMBL" id="MPN01236.1"/>
    </source>
</evidence>
<comment type="caution">
    <text evidence="2">The sequence shown here is derived from an EMBL/GenBank/DDBJ whole genome shotgun (WGS) entry which is preliminary data.</text>
</comment>
<evidence type="ECO:0000256" key="1">
    <source>
        <dbReference type="SAM" id="MobiDB-lite"/>
    </source>
</evidence>
<feature type="region of interest" description="Disordered" evidence="1">
    <location>
        <begin position="71"/>
        <end position="94"/>
    </location>
</feature>
<sequence length="160" mass="16841">MVSLPRAAASSLSVSYSPCITPTSTARSGLSFSVLALTRLRRISASRISRSSSSWGRLNGLNGPYTGVSKSSSLNSPINETHSVPVRPSSNTPSAAMESSLKLLSVPMSTSESVPLPFGCVWTDRTPESRDALRTSRIAGVFTLPQSPIDTSAICPSRAI</sequence>
<dbReference type="EMBL" id="VSSQ01047254">
    <property type="protein sequence ID" value="MPN01236.1"/>
    <property type="molecule type" value="Genomic_DNA"/>
</dbReference>
<reference evidence="2" key="1">
    <citation type="submission" date="2019-08" db="EMBL/GenBank/DDBJ databases">
        <authorList>
            <person name="Kucharzyk K."/>
            <person name="Murdoch R.W."/>
            <person name="Higgins S."/>
            <person name="Loffler F."/>
        </authorList>
    </citation>
    <scope>NUCLEOTIDE SEQUENCE</scope>
</reference>
<dbReference type="AlphaFoldDB" id="A0A645EIF9"/>